<dbReference type="KEGG" id="vg:40075142"/>
<dbReference type="OrthoDB" id="39979at10239"/>
<dbReference type="RefSeq" id="YP_009599413.1">
    <property type="nucleotide sequence ID" value="NC_041916.1"/>
</dbReference>
<reference evidence="2 3" key="1">
    <citation type="submission" date="2017-01" db="EMBL/GenBank/DDBJ databases">
        <title>Complete Genome Sequence of Vibrio Parahaemolyticus Bacteriophage pTD1.</title>
        <authorList>
            <person name="Midorikawa Y."/>
            <person name="Sano M."/>
        </authorList>
    </citation>
    <scope>NUCLEOTIDE SEQUENCE [LARGE SCALE GENOMIC DNA]</scope>
    <source>
        <strain evidence="2">PTD1</strain>
    </source>
</reference>
<name>A0A1Q2U2Y2_9CAUD</name>
<sequence>MSKDYVNVQANKFVKPAKVVWYRTNGAICALMASSLYVAIQYGNW</sequence>
<proteinExistence type="predicted"/>
<keyword evidence="3" id="KW-1185">Reference proteome</keyword>
<keyword evidence="1" id="KW-0812">Transmembrane</keyword>
<protein>
    <submittedName>
        <fullName evidence="2">Uncharacterized protein</fullName>
    </submittedName>
</protein>
<dbReference type="GeneID" id="40075142"/>
<evidence type="ECO:0000313" key="3">
    <source>
        <dbReference type="Proteomes" id="UP000221243"/>
    </source>
</evidence>
<keyword evidence="1" id="KW-1133">Transmembrane helix</keyword>
<keyword evidence="1" id="KW-0472">Membrane</keyword>
<organism evidence="2 3">
    <name type="scientific">Vibrio phage pTD1</name>
    <dbReference type="NCBI Taxonomy" id="1938577"/>
    <lineage>
        <taxon>Viruses</taxon>
        <taxon>Duplodnaviria</taxon>
        <taxon>Heunggongvirae</taxon>
        <taxon>Uroviricota</taxon>
        <taxon>Caudoviricetes</taxon>
        <taxon>Chimalliviridae</taxon>
        <taxon>Gorgonvirinae</taxon>
        <taxon>Tidunavirus</taxon>
        <taxon>Tidunavirus pTD1</taxon>
    </lineage>
</organism>
<evidence type="ECO:0000256" key="1">
    <source>
        <dbReference type="SAM" id="Phobius"/>
    </source>
</evidence>
<accession>A0A1Q2U2Y2</accession>
<dbReference type="EMBL" id="AP017972">
    <property type="protein sequence ID" value="BAW98335.1"/>
    <property type="molecule type" value="Genomic_DNA"/>
</dbReference>
<dbReference type="Proteomes" id="UP000221243">
    <property type="component" value="Segment"/>
</dbReference>
<evidence type="ECO:0000313" key="2">
    <source>
        <dbReference type="EMBL" id="BAW98335.1"/>
    </source>
</evidence>
<feature type="transmembrane region" description="Helical" evidence="1">
    <location>
        <begin position="20"/>
        <end position="40"/>
    </location>
</feature>